<evidence type="ECO:0000313" key="2">
    <source>
        <dbReference type="Proteomes" id="UP001054857"/>
    </source>
</evidence>
<protein>
    <recommendedName>
        <fullName evidence="3">Pesticidal crystal protein Cry22Aa Ig-like domain-containing protein</fullName>
    </recommendedName>
</protein>
<reference evidence="1 2" key="1">
    <citation type="journal article" date="2021" name="Sci. Rep.">
        <title>Genome sequencing of the multicellular alga Astrephomene provides insights into convergent evolution of germ-soma differentiation.</title>
        <authorList>
            <person name="Yamashita S."/>
            <person name="Yamamoto K."/>
            <person name="Matsuzaki R."/>
            <person name="Suzuki S."/>
            <person name="Yamaguchi H."/>
            <person name="Hirooka S."/>
            <person name="Minakuchi Y."/>
            <person name="Miyagishima S."/>
            <person name="Kawachi M."/>
            <person name="Toyoda A."/>
            <person name="Nozaki H."/>
        </authorList>
    </citation>
    <scope>NUCLEOTIDE SEQUENCE [LARGE SCALE GENOMIC DNA]</scope>
    <source>
        <strain evidence="1 2">NIES-4017</strain>
    </source>
</reference>
<name>A0AAD3DRQ4_9CHLO</name>
<dbReference type="Proteomes" id="UP001054857">
    <property type="component" value="Unassembled WGS sequence"/>
</dbReference>
<proteinExistence type="predicted"/>
<dbReference type="Gene3D" id="2.60.40.10">
    <property type="entry name" value="Immunoglobulins"/>
    <property type="match status" value="2"/>
</dbReference>
<dbReference type="AlphaFoldDB" id="A0AAD3DRQ4"/>
<organism evidence="1 2">
    <name type="scientific">Astrephomene gubernaculifera</name>
    <dbReference type="NCBI Taxonomy" id="47775"/>
    <lineage>
        <taxon>Eukaryota</taxon>
        <taxon>Viridiplantae</taxon>
        <taxon>Chlorophyta</taxon>
        <taxon>core chlorophytes</taxon>
        <taxon>Chlorophyceae</taxon>
        <taxon>CS clade</taxon>
        <taxon>Chlamydomonadales</taxon>
        <taxon>Astrephomenaceae</taxon>
        <taxon>Astrephomene</taxon>
    </lineage>
</organism>
<evidence type="ECO:0000313" key="1">
    <source>
        <dbReference type="EMBL" id="GFR45387.1"/>
    </source>
</evidence>
<feature type="non-terminal residue" evidence="1">
    <location>
        <position position="1"/>
    </location>
</feature>
<keyword evidence="2" id="KW-1185">Reference proteome</keyword>
<gene>
    <name evidence="1" type="ORF">Agub_g6765</name>
</gene>
<accession>A0AAD3DRQ4</accession>
<dbReference type="InterPro" id="IPR013783">
    <property type="entry name" value="Ig-like_fold"/>
</dbReference>
<sequence>VVDRTPPTITLLDTSPAYKAGQDYSTVAGTGRITYVLAGSNFVDPGARVVDDVDGDITASLARSYPSGYPLDTHVPRDESNPFVIAYTAWDSAGNVAVAFRRVYVVCPEGERVCSAADTSDGVPTCSVGGGICGTTITQTSSNTSISPAAAAVNTPPVLTLLGKTLAAMVADGGGGYGPCMQPAGITDLCDPGVTAVDAEDGNLGPLVRACGEVYTVTASIGGVSRTRSSLAACSINTAVPGDYVVNYTVSDSGGAAVWAVRTLRVCPQSEYVCSDNSCSQ</sequence>
<dbReference type="EMBL" id="BMAR01000009">
    <property type="protein sequence ID" value="GFR45387.1"/>
    <property type="molecule type" value="Genomic_DNA"/>
</dbReference>
<evidence type="ECO:0008006" key="3">
    <source>
        <dbReference type="Google" id="ProtNLM"/>
    </source>
</evidence>
<feature type="non-terminal residue" evidence="1">
    <location>
        <position position="281"/>
    </location>
</feature>
<comment type="caution">
    <text evidence="1">The sequence shown here is derived from an EMBL/GenBank/DDBJ whole genome shotgun (WGS) entry which is preliminary data.</text>
</comment>